<dbReference type="Proteomes" id="UP001197492">
    <property type="component" value="Unassembled WGS sequence"/>
</dbReference>
<evidence type="ECO:0000313" key="2">
    <source>
        <dbReference type="EMBL" id="MBV3393854.1"/>
    </source>
</evidence>
<sequence length="66" mass="7675">MKKQLKSSKESEHDKKNNHYFMCFFFSFCVKCICKHKTKQYHQNGSILKAIDKTVKLTCSPNGSLS</sequence>
<proteinExistence type="predicted"/>
<keyword evidence="4" id="KW-1185">Reference proteome</keyword>
<reference evidence="1 4" key="1">
    <citation type="submission" date="2021-06" db="EMBL/GenBank/DDBJ databases">
        <title>Collection of gut derived symbiotic bacterial strains cultured from healthy donors.</title>
        <authorList>
            <person name="Lin H."/>
            <person name="Littmann E."/>
            <person name="Pamer E.G."/>
        </authorList>
    </citation>
    <scope>NUCLEOTIDE SEQUENCE</scope>
    <source>
        <strain evidence="2 4">MSK.21.70</strain>
        <strain evidence="1">MSK.21.82</strain>
    </source>
</reference>
<dbReference type="EMBL" id="JAHOEL010000166">
    <property type="protein sequence ID" value="MBV3393854.1"/>
    <property type="molecule type" value="Genomic_DNA"/>
</dbReference>
<evidence type="ECO:0000313" key="1">
    <source>
        <dbReference type="EMBL" id="MBV3383820.1"/>
    </source>
</evidence>
<comment type="caution">
    <text evidence="1">The sequence shown here is derived from an EMBL/GenBank/DDBJ whole genome shotgun (WGS) entry which is preliminary data.</text>
</comment>
<accession>A0AAW4MXA0</accession>
<evidence type="ECO:0000313" key="4">
    <source>
        <dbReference type="Proteomes" id="UP001197492"/>
    </source>
</evidence>
<dbReference type="RefSeq" id="WP_217748451.1">
    <property type="nucleotide sequence ID" value="NZ_JAHOEB010000166.1"/>
</dbReference>
<dbReference type="Proteomes" id="UP001196408">
    <property type="component" value="Unassembled WGS sequence"/>
</dbReference>
<protein>
    <submittedName>
        <fullName evidence="1">Uncharacterized protein</fullName>
    </submittedName>
</protein>
<dbReference type="EMBL" id="JAHOEF010000166">
    <property type="protein sequence ID" value="MBV3383820.1"/>
    <property type="molecule type" value="Genomic_DNA"/>
</dbReference>
<dbReference type="AlphaFoldDB" id="A0AAW4MXA0"/>
<gene>
    <name evidence="1" type="ORF">KSV97_11530</name>
    <name evidence="2" type="ORF">KSW06_11540</name>
</gene>
<name>A0AAW4MXA0_9FIRM</name>
<evidence type="ECO:0000313" key="3">
    <source>
        <dbReference type="Proteomes" id="UP001196408"/>
    </source>
</evidence>
<organism evidence="1 3">
    <name type="scientific">Catenibacterium mitsuokai</name>
    <dbReference type="NCBI Taxonomy" id="100886"/>
    <lineage>
        <taxon>Bacteria</taxon>
        <taxon>Bacillati</taxon>
        <taxon>Bacillota</taxon>
        <taxon>Erysipelotrichia</taxon>
        <taxon>Erysipelotrichales</taxon>
        <taxon>Coprobacillaceae</taxon>
        <taxon>Catenibacterium</taxon>
    </lineage>
</organism>